<keyword evidence="1" id="KW-0472">Membrane</keyword>
<dbReference type="EMBL" id="FQTV01000001">
    <property type="protein sequence ID" value="SHE35486.1"/>
    <property type="molecule type" value="Genomic_DNA"/>
</dbReference>
<dbReference type="STRING" id="1297750.SAMN05444405_101190"/>
<dbReference type="InterPro" id="IPR001173">
    <property type="entry name" value="Glyco_trans_2-like"/>
</dbReference>
<feature type="domain" description="Glycosyltransferase 2-like" evidence="2">
    <location>
        <begin position="9"/>
        <end position="163"/>
    </location>
</feature>
<dbReference type="InterPro" id="IPR029044">
    <property type="entry name" value="Nucleotide-diphossugar_trans"/>
</dbReference>
<reference evidence="3 4" key="1">
    <citation type="submission" date="2016-11" db="EMBL/GenBank/DDBJ databases">
        <authorList>
            <person name="Jaros S."/>
            <person name="Januszkiewicz K."/>
            <person name="Wedrychowicz H."/>
        </authorList>
    </citation>
    <scope>NUCLEOTIDE SEQUENCE [LARGE SCALE GENOMIC DNA]</scope>
    <source>
        <strain evidence="3 4">DSM 26991</strain>
    </source>
</reference>
<evidence type="ECO:0000313" key="3">
    <source>
        <dbReference type="EMBL" id="SHE35486.1"/>
    </source>
</evidence>
<gene>
    <name evidence="3" type="ORF">SAMN05444405_101190</name>
</gene>
<dbReference type="RefSeq" id="WP_073398638.1">
    <property type="nucleotide sequence ID" value="NZ_FQTV01000001.1"/>
</dbReference>
<evidence type="ECO:0000259" key="2">
    <source>
        <dbReference type="Pfam" id="PF00535"/>
    </source>
</evidence>
<organism evidence="3 4">
    <name type="scientific">Bacteroides luti</name>
    <dbReference type="NCBI Taxonomy" id="1297750"/>
    <lineage>
        <taxon>Bacteria</taxon>
        <taxon>Pseudomonadati</taxon>
        <taxon>Bacteroidota</taxon>
        <taxon>Bacteroidia</taxon>
        <taxon>Bacteroidales</taxon>
        <taxon>Bacteroidaceae</taxon>
        <taxon>Bacteroides</taxon>
    </lineage>
</organism>
<protein>
    <submittedName>
        <fullName evidence="3">Glycosyltransferase involved in cell wall bisynthesis</fullName>
    </submittedName>
</protein>
<dbReference type="Pfam" id="PF00535">
    <property type="entry name" value="Glycos_transf_2"/>
    <property type="match status" value="1"/>
</dbReference>
<keyword evidence="1" id="KW-0812">Transmembrane</keyword>
<evidence type="ECO:0000313" key="4">
    <source>
        <dbReference type="Proteomes" id="UP000184509"/>
    </source>
</evidence>
<feature type="transmembrane region" description="Helical" evidence="1">
    <location>
        <begin position="268"/>
        <end position="286"/>
    </location>
</feature>
<keyword evidence="1" id="KW-1133">Transmembrane helix</keyword>
<evidence type="ECO:0000256" key="1">
    <source>
        <dbReference type="SAM" id="Phobius"/>
    </source>
</evidence>
<proteinExistence type="predicted"/>
<dbReference type="PANTHER" id="PTHR22916:SF3">
    <property type="entry name" value="UDP-GLCNAC:BETAGAL BETA-1,3-N-ACETYLGLUCOSAMINYLTRANSFERASE-LIKE PROTEIN 1"/>
    <property type="match status" value="1"/>
</dbReference>
<name>A0A1M4STG1_9BACE</name>
<sequence>MNSDIKITVLTSLFNCSKYLEGYFNCLSKLNNTQNIEVLLLHNAPSNEEMAIISKYLPSLSFVKHIIISEREGLYRTWNRGIDLANGEYICVWNVDDIRTPNSIIDQAETLDKNPNTDLTYGDFYYMFKYPEPSDILVVNKDFSINKNSFFRTHQIGCFPMWRKRIHDKLGFFDEQFKLVSDFDFQIRVARTSQIVKTNNIVGYYLENVPEKLSSNLWIQIIERNALYLRYGMFDLINWLTIFPILKKYEITHLSYYGKKESLFKKKYLYNIFIITRIPLFILSIFRQPRFIFAYIKHNILNK</sequence>
<dbReference type="Proteomes" id="UP000184509">
    <property type="component" value="Unassembled WGS sequence"/>
</dbReference>
<keyword evidence="3" id="KW-0808">Transferase</keyword>
<dbReference type="Gene3D" id="3.90.550.10">
    <property type="entry name" value="Spore Coat Polysaccharide Biosynthesis Protein SpsA, Chain A"/>
    <property type="match status" value="1"/>
</dbReference>
<dbReference type="GO" id="GO:0016758">
    <property type="term" value="F:hexosyltransferase activity"/>
    <property type="evidence" value="ECO:0007669"/>
    <property type="project" value="UniProtKB-ARBA"/>
</dbReference>
<dbReference type="SUPFAM" id="SSF53448">
    <property type="entry name" value="Nucleotide-diphospho-sugar transferases"/>
    <property type="match status" value="1"/>
</dbReference>
<accession>A0A1M4STG1</accession>
<dbReference type="PANTHER" id="PTHR22916">
    <property type="entry name" value="GLYCOSYLTRANSFERASE"/>
    <property type="match status" value="1"/>
</dbReference>
<dbReference type="AlphaFoldDB" id="A0A1M4STG1"/>
<dbReference type="OrthoDB" id="635429at2"/>
<keyword evidence="4" id="KW-1185">Reference proteome</keyword>